<dbReference type="Proteomes" id="UP000654913">
    <property type="component" value="Chromosome 2"/>
</dbReference>
<sequence length="226" mass="24555">MSTTLSNNPPARISHLEHLAALLQDPSCLTAASKLSEFGGQDNITLIAAESLSNDIGNAPAKELGDVHHTACLDNLALLMLTSGSTSHAKAVMFTHGQVFAALASKYQVVPLPEDTSFLNWALDVLSEPHVFLDIVDRHRVSRTFAPNFFLTRMHTMLEGHGAEEPNHWDLSSLQYIASGGEAVVTKTAAAVETLLARYRAPIKTIFPSFSMTETCRGAIYNIHFP</sequence>
<name>A0A7R8AIB2_9EURO</name>
<gene>
    <name evidence="2" type="ORF">APUU_20333A</name>
</gene>
<organism evidence="2 3">
    <name type="scientific">Aspergillus puulaauensis</name>
    <dbReference type="NCBI Taxonomy" id="1220207"/>
    <lineage>
        <taxon>Eukaryota</taxon>
        <taxon>Fungi</taxon>
        <taxon>Dikarya</taxon>
        <taxon>Ascomycota</taxon>
        <taxon>Pezizomycotina</taxon>
        <taxon>Eurotiomycetes</taxon>
        <taxon>Eurotiomycetidae</taxon>
        <taxon>Eurotiales</taxon>
        <taxon>Aspergillaceae</taxon>
        <taxon>Aspergillus</taxon>
    </lineage>
</organism>
<keyword evidence="3" id="KW-1185">Reference proteome</keyword>
<dbReference type="RefSeq" id="XP_041552095.1">
    <property type="nucleotide sequence ID" value="XM_041698962.1"/>
</dbReference>
<dbReference type="Pfam" id="PF00501">
    <property type="entry name" value="AMP-binding"/>
    <property type="match status" value="1"/>
</dbReference>
<evidence type="ECO:0000313" key="2">
    <source>
        <dbReference type="EMBL" id="BCS19901.1"/>
    </source>
</evidence>
<protein>
    <recommendedName>
        <fullName evidence="1">AMP-dependent synthetase/ligase domain-containing protein</fullName>
    </recommendedName>
</protein>
<dbReference type="AlphaFoldDB" id="A0A7R8AIB2"/>
<dbReference type="SUPFAM" id="SSF56801">
    <property type="entry name" value="Acetyl-CoA synthetase-like"/>
    <property type="match status" value="1"/>
</dbReference>
<dbReference type="Gene3D" id="3.40.50.12780">
    <property type="entry name" value="N-terminal domain of ligase-like"/>
    <property type="match status" value="2"/>
</dbReference>
<dbReference type="OrthoDB" id="10253869at2759"/>
<reference evidence="2" key="2">
    <citation type="submission" date="2021-02" db="EMBL/GenBank/DDBJ databases">
        <title>Aspergillus puulaauensis MK2 genome sequence.</title>
        <authorList>
            <person name="Futagami T."/>
            <person name="Mori K."/>
            <person name="Kadooka C."/>
            <person name="Tanaka T."/>
        </authorList>
    </citation>
    <scope>NUCLEOTIDE SEQUENCE</scope>
    <source>
        <strain evidence="2">MK2</strain>
    </source>
</reference>
<dbReference type="InterPro" id="IPR042099">
    <property type="entry name" value="ANL_N_sf"/>
</dbReference>
<reference evidence="2" key="1">
    <citation type="submission" date="2021-01" db="EMBL/GenBank/DDBJ databases">
        <authorList>
            <consortium name="Aspergillus puulaauensis MK2 genome sequencing consortium"/>
            <person name="Kazuki M."/>
            <person name="Futagami T."/>
        </authorList>
    </citation>
    <scope>NUCLEOTIDE SEQUENCE</scope>
    <source>
        <strain evidence="2">MK2</strain>
    </source>
</reference>
<dbReference type="KEGG" id="apuu:APUU_20333A"/>
<dbReference type="InterPro" id="IPR000873">
    <property type="entry name" value="AMP-dep_synth/lig_dom"/>
</dbReference>
<evidence type="ECO:0000259" key="1">
    <source>
        <dbReference type="Pfam" id="PF00501"/>
    </source>
</evidence>
<evidence type="ECO:0000313" key="3">
    <source>
        <dbReference type="Proteomes" id="UP000654913"/>
    </source>
</evidence>
<dbReference type="EMBL" id="AP024444">
    <property type="protein sequence ID" value="BCS19901.1"/>
    <property type="molecule type" value="Genomic_DNA"/>
</dbReference>
<dbReference type="GeneID" id="64969906"/>
<dbReference type="PROSITE" id="PS00455">
    <property type="entry name" value="AMP_BINDING"/>
    <property type="match status" value="1"/>
</dbReference>
<accession>A0A7R8AIB2</accession>
<proteinExistence type="predicted"/>
<feature type="domain" description="AMP-dependent synthetase/ligase" evidence="1">
    <location>
        <begin position="65"/>
        <end position="112"/>
    </location>
</feature>
<dbReference type="InterPro" id="IPR020845">
    <property type="entry name" value="AMP-binding_CS"/>
</dbReference>